<evidence type="ECO:0000313" key="2">
    <source>
        <dbReference type="Proteomes" id="UP000003835"/>
    </source>
</evidence>
<dbReference type="eggNOG" id="COG1403">
    <property type="taxonomic scope" value="Bacteria"/>
</dbReference>
<sequence length="220" mass="25379">MKHIVKGNEPRSLLEHRSQPYADYDNYPQKDDLRQLLLTEQGYICCYCMQRIARDTMKIEHWQPKSIYPNLQLDYRNLLGACHGNQGQPQRLQHCDTRKGEIEITINPADASKNCENFIKYSSSGQIYSDDETINNELNEVLNLNLETLTRNRKAAMDAVIEGLRKKYPSKSWTVGILSKEIAKFDNVTQTAKYRPYCKFVVCLLNKKLSVAKNQAKSQG</sequence>
<dbReference type="RefSeq" id="WP_006101704.1">
    <property type="nucleotide sequence ID" value="NZ_DS989851.1"/>
</dbReference>
<dbReference type="AlphaFoldDB" id="B4VSZ0"/>
<gene>
    <name evidence="1" type="ORF">MC7420_758</name>
</gene>
<dbReference type="NCBIfam" id="TIGR02646">
    <property type="entry name" value="retron system putative HNH endonuclease"/>
    <property type="match status" value="1"/>
</dbReference>
<reference evidence="1 2" key="1">
    <citation type="submission" date="2008-07" db="EMBL/GenBank/DDBJ databases">
        <authorList>
            <person name="Tandeau de Marsac N."/>
            <person name="Ferriera S."/>
            <person name="Johnson J."/>
            <person name="Kravitz S."/>
            <person name="Beeson K."/>
            <person name="Sutton G."/>
            <person name="Rogers Y.-H."/>
            <person name="Friedman R."/>
            <person name="Frazier M."/>
            <person name="Venter J.C."/>
        </authorList>
    </citation>
    <scope>NUCLEOTIDE SEQUENCE [LARGE SCALE GENOMIC DNA]</scope>
    <source>
        <strain evidence="1 2">PCC 7420</strain>
    </source>
</reference>
<name>B4VSZ0_9CYAN</name>
<accession>B4VSZ0</accession>
<dbReference type="HOGENOM" id="CLU_092819_1_0_3"/>
<organism evidence="1 2">
    <name type="scientific">Coleofasciculus chthonoplastes PCC 7420</name>
    <dbReference type="NCBI Taxonomy" id="118168"/>
    <lineage>
        <taxon>Bacteria</taxon>
        <taxon>Bacillati</taxon>
        <taxon>Cyanobacteriota</taxon>
        <taxon>Cyanophyceae</taxon>
        <taxon>Coleofasciculales</taxon>
        <taxon>Coleofasciculaceae</taxon>
        <taxon>Coleofasciculus</taxon>
    </lineage>
</organism>
<dbReference type="OrthoDB" id="8617719at2"/>
<dbReference type="InterPro" id="IPR013467">
    <property type="entry name" value="HNH78-like"/>
</dbReference>
<dbReference type="Gene3D" id="1.10.30.50">
    <property type="match status" value="1"/>
</dbReference>
<keyword evidence="2" id="KW-1185">Reference proteome</keyword>
<proteinExistence type="predicted"/>
<protein>
    <recommendedName>
        <fullName evidence="3">TIGR02646 family protein</fullName>
    </recommendedName>
</protein>
<evidence type="ECO:0000313" key="1">
    <source>
        <dbReference type="EMBL" id="EDX74884.1"/>
    </source>
</evidence>
<dbReference type="STRING" id="118168.MC7420_758"/>
<evidence type="ECO:0008006" key="3">
    <source>
        <dbReference type="Google" id="ProtNLM"/>
    </source>
</evidence>
<dbReference type="EMBL" id="DS989851">
    <property type="protein sequence ID" value="EDX74884.1"/>
    <property type="molecule type" value="Genomic_DNA"/>
</dbReference>
<dbReference type="Proteomes" id="UP000003835">
    <property type="component" value="Unassembled WGS sequence"/>
</dbReference>